<keyword evidence="2" id="KW-1133">Transmembrane helix</keyword>
<protein>
    <submittedName>
        <fullName evidence="3">Uncharacterized protein</fullName>
    </submittedName>
</protein>
<feature type="region of interest" description="Disordered" evidence="1">
    <location>
        <begin position="1"/>
        <end position="90"/>
    </location>
</feature>
<feature type="region of interest" description="Disordered" evidence="1">
    <location>
        <begin position="119"/>
        <end position="138"/>
    </location>
</feature>
<sequence>MSSISHGHVRNGEAPRKNKPRTVQFRDESLSGSNSNEEAYSGFRRVPVLRRRPTPHSRKTRSANRNEHTHPRPPFSVYSTGNPSRTKNPLQPVHQIMPTSLNLPKPAVSINDSLIDDESFSSSEEVSSAHSEDLVTPRELFQISSTRPNLLSRLGSQRPPSHGPKSAGEILIRPRGRPKAVAFADPKARKESRYSADESSDSLSAVLGKPLIFPPTFQDSEDEEFFSSDSDSDFDGEAERVREGVCSRWRPLLDDLADLLGGEHMYRQAHELLLYIVIIHWGMQVSVGLGLFYLVSLVTRYFAVLADAAVGLESVESMPWHEHCFH</sequence>
<dbReference type="AlphaFoldDB" id="A0A6A6HL11"/>
<accession>A0A6A6HL11</accession>
<feature type="region of interest" description="Disordered" evidence="1">
    <location>
        <begin position="177"/>
        <end position="196"/>
    </location>
</feature>
<gene>
    <name evidence="3" type="ORF">EV356DRAFT_505800</name>
</gene>
<evidence type="ECO:0000313" key="4">
    <source>
        <dbReference type="Proteomes" id="UP000800092"/>
    </source>
</evidence>
<feature type="compositionally biased region" description="Polar residues" evidence="1">
    <location>
        <begin position="146"/>
        <end position="159"/>
    </location>
</feature>
<keyword evidence="2" id="KW-0472">Membrane</keyword>
<feature type="compositionally biased region" description="Low complexity" evidence="1">
    <location>
        <begin position="120"/>
        <end position="129"/>
    </location>
</feature>
<keyword evidence="4" id="KW-1185">Reference proteome</keyword>
<feature type="transmembrane region" description="Helical" evidence="2">
    <location>
        <begin position="272"/>
        <end position="295"/>
    </location>
</feature>
<feature type="region of interest" description="Disordered" evidence="1">
    <location>
        <begin position="146"/>
        <end position="172"/>
    </location>
</feature>
<feature type="compositionally biased region" description="Basic and acidic residues" evidence="1">
    <location>
        <begin position="186"/>
        <end position="196"/>
    </location>
</feature>
<evidence type="ECO:0000313" key="3">
    <source>
        <dbReference type="EMBL" id="KAF2238509.1"/>
    </source>
</evidence>
<proteinExistence type="predicted"/>
<dbReference type="Proteomes" id="UP000800092">
    <property type="component" value="Unassembled WGS sequence"/>
</dbReference>
<organism evidence="3 4">
    <name type="scientific">Viridothelium virens</name>
    <name type="common">Speckled blister lichen</name>
    <name type="synonym">Trypethelium virens</name>
    <dbReference type="NCBI Taxonomy" id="1048519"/>
    <lineage>
        <taxon>Eukaryota</taxon>
        <taxon>Fungi</taxon>
        <taxon>Dikarya</taxon>
        <taxon>Ascomycota</taxon>
        <taxon>Pezizomycotina</taxon>
        <taxon>Dothideomycetes</taxon>
        <taxon>Dothideomycetes incertae sedis</taxon>
        <taxon>Trypetheliales</taxon>
        <taxon>Trypetheliaceae</taxon>
        <taxon>Viridothelium</taxon>
    </lineage>
</organism>
<keyword evidence="2" id="KW-0812">Transmembrane</keyword>
<name>A0A6A6HL11_VIRVR</name>
<feature type="compositionally biased region" description="Basic residues" evidence="1">
    <location>
        <begin position="47"/>
        <end position="62"/>
    </location>
</feature>
<dbReference type="EMBL" id="ML991775">
    <property type="protein sequence ID" value="KAF2238509.1"/>
    <property type="molecule type" value="Genomic_DNA"/>
</dbReference>
<reference evidence="3" key="1">
    <citation type="journal article" date="2020" name="Stud. Mycol.">
        <title>101 Dothideomycetes genomes: a test case for predicting lifestyles and emergence of pathogens.</title>
        <authorList>
            <person name="Haridas S."/>
            <person name="Albert R."/>
            <person name="Binder M."/>
            <person name="Bloem J."/>
            <person name="Labutti K."/>
            <person name="Salamov A."/>
            <person name="Andreopoulos B."/>
            <person name="Baker S."/>
            <person name="Barry K."/>
            <person name="Bills G."/>
            <person name="Bluhm B."/>
            <person name="Cannon C."/>
            <person name="Castanera R."/>
            <person name="Culley D."/>
            <person name="Daum C."/>
            <person name="Ezra D."/>
            <person name="Gonzalez J."/>
            <person name="Henrissat B."/>
            <person name="Kuo A."/>
            <person name="Liang C."/>
            <person name="Lipzen A."/>
            <person name="Lutzoni F."/>
            <person name="Magnuson J."/>
            <person name="Mondo S."/>
            <person name="Nolan M."/>
            <person name="Ohm R."/>
            <person name="Pangilinan J."/>
            <person name="Park H.-J."/>
            <person name="Ramirez L."/>
            <person name="Alfaro M."/>
            <person name="Sun H."/>
            <person name="Tritt A."/>
            <person name="Yoshinaga Y."/>
            <person name="Zwiers L.-H."/>
            <person name="Turgeon B."/>
            <person name="Goodwin S."/>
            <person name="Spatafora J."/>
            <person name="Crous P."/>
            <person name="Grigoriev I."/>
        </authorList>
    </citation>
    <scope>NUCLEOTIDE SEQUENCE</scope>
    <source>
        <strain evidence="3">Tuck. ex Michener</strain>
    </source>
</reference>
<evidence type="ECO:0000256" key="2">
    <source>
        <dbReference type="SAM" id="Phobius"/>
    </source>
</evidence>
<evidence type="ECO:0000256" key="1">
    <source>
        <dbReference type="SAM" id="MobiDB-lite"/>
    </source>
</evidence>
<feature type="compositionally biased region" description="Polar residues" evidence="1">
    <location>
        <begin position="77"/>
        <end position="89"/>
    </location>
</feature>